<organism evidence="2 3">
    <name type="scientific">Micromonospora violae</name>
    <dbReference type="NCBI Taxonomy" id="1278207"/>
    <lineage>
        <taxon>Bacteria</taxon>
        <taxon>Bacillati</taxon>
        <taxon>Actinomycetota</taxon>
        <taxon>Actinomycetes</taxon>
        <taxon>Micromonosporales</taxon>
        <taxon>Micromonosporaceae</taxon>
        <taxon>Micromonospora</taxon>
    </lineage>
</organism>
<sequence>MRYRLRPVAMVLLGAVLFGTVGLSLGSWYAGRGTAPFNVDQAQGMAAELLPGTESVGSDVGHHYRYGVMAPDDFGSAYARFHYSDTATCGHSESVQRNATALGWQGSDRVTGTPCDGWRAERDGLTATLTQVDSMAILSFTPAAPDGYVTVTLAATALGAAAGAALFWLVGRQRPPVPRLVGTLVTIVLLPGVVYTWQGLMAYGWAEPTWPVWRGLAPVLVPLALVLLLAGLIFYVGRREPSQVSRPSASQL</sequence>
<feature type="transmembrane region" description="Helical" evidence="1">
    <location>
        <begin position="177"/>
        <end position="197"/>
    </location>
</feature>
<protein>
    <submittedName>
        <fullName evidence="2">Uncharacterized protein</fullName>
    </submittedName>
</protein>
<gene>
    <name evidence="2" type="ORF">EV382_3671</name>
</gene>
<feature type="transmembrane region" description="Helical" evidence="1">
    <location>
        <begin position="148"/>
        <end position="170"/>
    </location>
</feature>
<dbReference type="RefSeq" id="WP_244236747.1">
    <property type="nucleotide sequence ID" value="NZ_JBEZZO010000006.1"/>
</dbReference>
<name>A0A4Q7UGF2_9ACTN</name>
<evidence type="ECO:0000256" key="1">
    <source>
        <dbReference type="SAM" id="Phobius"/>
    </source>
</evidence>
<keyword evidence="3" id="KW-1185">Reference proteome</keyword>
<dbReference type="EMBL" id="SHKK01000001">
    <property type="protein sequence ID" value="RZT80422.1"/>
    <property type="molecule type" value="Genomic_DNA"/>
</dbReference>
<keyword evidence="1" id="KW-0472">Membrane</keyword>
<reference evidence="2 3" key="1">
    <citation type="submission" date="2019-02" db="EMBL/GenBank/DDBJ databases">
        <title>Sequencing the genomes of 1000 actinobacteria strains.</title>
        <authorList>
            <person name="Klenk H.-P."/>
        </authorList>
    </citation>
    <scope>NUCLEOTIDE SEQUENCE [LARGE SCALE GENOMIC DNA]</scope>
    <source>
        <strain evidence="2 3">DSM 45888</strain>
    </source>
</reference>
<keyword evidence="1" id="KW-0812">Transmembrane</keyword>
<dbReference type="AlphaFoldDB" id="A0A4Q7UGF2"/>
<keyword evidence="1" id="KW-1133">Transmembrane helix</keyword>
<evidence type="ECO:0000313" key="2">
    <source>
        <dbReference type="EMBL" id="RZT80422.1"/>
    </source>
</evidence>
<accession>A0A4Q7UGF2</accession>
<proteinExistence type="predicted"/>
<feature type="transmembrane region" description="Helical" evidence="1">
    <location>
        <begin position="217"/>
        <end position="236"/>
    </location>
</feature>
<evidence type="ECO:0000313" key="3">
    <source>
        <dbReference type="Proteomes" id="UP000293781"/>
    </source>
</evidence>
<comment type="caution">
    <text evidence="2">The sequence shown here is derived from an EMBL/GenBank/DDBJ whole genome shotgun (WGS) entry which is preliminary data.</text>
</comment>
<dbReference type="Proteomes" id="UP000293781">
    <property type="component" value="Unassembled WGS sequence"/>
</dbReference>